<feature type="transmembrane region" description="Helical" evidence="2">
    <location>
        <begin position="28"/>
        <end position="48"/>
    </location>
</feature>
<dbReference type="EMBL" id="WQNE01000021">
    <property type="protein sequence ID" value="MVT76048.1"/>
    <property type="molecule type" value="Genomic_DNA"/>
</dbReference>
<dbReference type="Proteomes" id="UP000449969">
    <property type="component" value="Unassembled WGS sequence"/>
</dbReference>
<evidence type="ECO:0000256" key="1">
    <source>
        <dbReference type="SAM" id="MobiDB-lite"/>
    </source>
</evidence>
<evidence type="ECO:0000256" key="2">
    <source>
        <dbReference type="SAM" id="Phobius"/>
    </source>
</evidence>
<comment type="caution">
    <text evidence="3">The sequence shown here is derived from an EMBL/GenBank/DDBJ whole genome shotgun (WGS) entry which is preliminary data.</text>
</comment>
<dbReference type="OrthoDB" id="8228505at2"/>
<name>A0A844TAC7_9BRAD</name>
<sequence>MNVWRRHIQKDQPPLENRSSGANIERGLLAVLSLLAIASCAGAVGALMQVKSLKSELATLQRELPSLKDRIARLDEIERSKEAAERVSDQKNQSAREARAEPAPLILSREEAQLIRDYIKPAPIAGSSTAPVGVGDSITGPTIPFPSPVTDKVPKLLGAKFTIRNGAIIIFRRDSRQVDAVLGQN</sequence>
<feature type="region of interest" description="Disordered" evidence="1">
    <location>
        <begin position="1"/>
        <end position="20"/>
    </location>
</feature>
<keyword evidence="2" id="KW-1133">Transmembrane helix</keyword>
<protein>
    <submittedName>
        <fullName evidence="3">Uncharacterized protein</fullName>
    </submittedName>
</protein>
<proteinExistence type="predicted"/>
<dbReference type="AlphaFoldDB" id="A0A844TAC7"/>
<feature type="compositionally biased region" description="Basic and acidic residues" evidence="1">
    <location>
        <begin position="81"/>
        <end position="100"/>
    </location>
</feature>
<reference evidence="3 4" key="1">
    <citation type="submission" date="2019-12" db="EMBL/GenBank/DDBJ databases">
        <title>Draft genome sequences Bradyrhizobium cajani AMBPC1010, Bradyrhizobium pachyrhizi AMBPC1040 and Bradyrhizobium yuanmingense ALSPC3051, three plant growth promoting strains isolated from nodules of Cajanus cajan L. in Dominican Republic.</title>
        <authorList>
            <person name="Flores-Felix J.D."/>
            <person name="Araujo J."/>
            <person name="Diaz-Alcantara C."/>
            <person name="Gonzalez-Andres F."/>
            <person name="Velazquez E."/>
        </authorList>
    </citation>
    <scope>NUCLEOTIDE SEQUENCE [LARGE SCALE GENOMIC DNA]</scope>
    <source>
        <strain evidence="3 4">1010</strain>
    </source>
</reference>
<keyword evidence="2" id="KW-0472">Membrane</keyword>
<keyword evidence="2" id="KW-0812">Transmembrane</keyword>
<organism evidence="3 4">
    <name type="scientific">Bradyrhizobium cajani</name>
    <dbReference type="NCBI Taxonomy" id="1928661"/>
    <lineage>
        <taxon>Bacteria</taxon>
        <taxon>Pseudomonadati</taxon>
        <taxon>Pseudomonadota</taxon>
        <taxon>Alphaproteobacteria</taxon>
        <taxon>Hyphomicrobiales</taxon>
        <taxon>Nitrobacteraceae</taxon>
        <taxon>Bradyrhizobium</taxon>
    </lineage>
</organism>
<accession>A0A844TAC7</accession>
<evidence type="ECO:0000313" key="4">
    <source>
        <dbReference type="Proteomes" id="UP000449969"/>
    </source>
</evidence>
<evidence type="ECO:0000313" key="3">
    <source>
        <dbReference type="EMBL" id="MVT76048.1"/>
    </source>
</evidence>
<keyword evidence="4" id="KW-1185">Reference proteome</keyword>
<gene>
    <name evidence="3" type="ORF">GPL20_23865</name>
</gene>
<feature type="region of interest" description="Disordered" evidence="1">
    <location>
        <begin position="81"/>
        <end position="102"/>
    </location>
</feature>